<organism evidence="2 3">
    <name type="scientific">Microbulbifer okhotskensis</name>
    <dbReference type="NCBI Taxonomy" id="2926617"/>
    <lineage>
        <taxon>Bacteria</taxon>
        <taxon>Pseudomonadati</taxon>
        <taxon>Pseudomonadota</taxon>
        <taxon>Gammaproteobacteria</taxon>
        <taxon>Cellvibrionales</taxon>
        <taxon>Microbulbiferaceae</taxon>
        <taxon>Microbulbifer</taxon>
    </lineage>
</organism>
<accession>A0A9X2EKD5</accession>
<gene>
    <name evidence="2" type="ORF">MO867_05690</name>
</gene>
<comment type="caution">
    <text evidence="2">The sequence shown here is derived from an EMBL/GenBank/DDBJ whole genome shotgun (WGS) entry which is preliminary data.</text>
</comment>
<reference evidence="2" key="1">
    <citation type="journal article" date="2022" name="Arch. Microbiol.">
        <title>Microbulbifer okhotskensis sp. nov., isolated from a deep bottom sediment of the Okhotsk Sea.</title>
        <authorList>
            <person name="Romanenko L."/>
            <person name="Kurilenko V."/>
            <person name="Otstavnykh N."/>
            <person name="Velansky P."/>
            <person name="Isaeva M."/>
            <person name="Mikhailov V."/>
        </authorList>
    </citation>
    <scope>NUCLEOTIDE SEQUENCE</scope>
    <source>
        <strain evidence="2">OS29</strain>
    </source>
</reference>
<dbReference type="AlphaFoldDB" id="A0A9X2EKD5"/>
<feature type="compositionally biased region" description="Basic and acidic residues" evidence="1">
    <location>
        <begin position="77"/>
        <end position="88"/>
    </location>
</feature>
<proteinExistence type="predicted"/>
<protein>
    <submittedName>
        <fullName evidence="2">Cytochrome P450</fullName>
    </submittedName>
</protein>
<evidence type="ECO:0000313" key="3">
    <source>
        <dbReference type="Proteomes" id="UP001139028"/>
    </source>
</evidence>
<feature type="region of interest" description="Disordered" evidence="1">
    <location>
        <begin position="70"/>
        <end position="94"/>
    </location>
</feature>
<dbReference type="Proteomes" id="UP001139028">
    <property type="component" value="Unassembled WGS sequence"/>
</dbReference>
<evidence type="ECO:0000256" key="1">
    <source>
        <dbReference type="SAM" id="MobiDB-lite"/>
    </source>
</evidence>
<dbReference type="RefSeq" id="WP_252465274.1">
    <property type="nucleotide sequence ID" value="NZ_JALBWM010000015.1"/>
</dbReference>
<name>A0A9X2EKD5_9GAMM</name>
<keyword evidence="3" id="KW-1185">Reference proteome</keyword>
<evidence type="ECO:0000313" key="2">
    <source>
        <dbReference type="EMBL" id="MCO1333829.1"/>
    </source>
</evidence>
<dbReference type="EMBL" id="JALBWM010000015">
    <property type="protein sequence ID" value="MCO1333829.1"/>
    <property type="molecule type" value="Genomic_DNA"/>
</dbReference>
<sequence>MCDLEQFKDLQDCPSKLAPNGLTHSLDILDGNDGGGVNRLSDDEIDHVVTFLGALTDPNAADANSNEIQFLIPPRDGGPDGRQLDAKDQNGLSL</sequence>